<dbReference type="PANTHER" id="PTHR10039:SF5">
    <property type="entry name" value="NACHT DOMAIN-CONTAINING PROTEIN"/>
    <property type="match status" value="1"/>
</dbReference>
<sequence length="174" mass="20382">MSRTSGIFLWVLLAVQVLSRKFDRGRIHALRKRLHKIPDRLDKLFMDILRRDGQNMEELILCLQWILFAGRPLKREKLYFAIIDEVEPETLGAWNPEEITVEDVERFVLSSSKGLADITRSKDRTVQFIHESVRDFLLKGNGLERALKGMLPELPEDRYRPAFFFAGASTYRKF</sequence>
<dbReference type="Proteomes" id="UP000566819">
    <property type="component" value="Unassembled WGS sequence"/>
</dbReference>
<dbReference type="EMBL" id="JAAMPI010000344">
    <property type="protein sequence ID" value="KAF4632473.1"/>
    <property type="molecule type" value="Genomic_DNA"/>
</dbReference>
<dbReference type="AlphaFoldDB" id="A0A8H4W372"/>
<organism evidence="2 3">
    <name type="scientific">Cudoniella acicularis</name>
    <dbReference type="NCBI Taxonomy" id="354080"/>
    <lineage>
        <taxon>Eukaryota</taxon>
        <taxon>Fungi</taxon>
        <taxon>Dikarya</taxon>
        <taxon>Ascomycota</taxon>
        <taxon>Pezizomycotina</taxon>
        <taxon>Leotiomycetes</taxon>
        <taxon>Helotiales</taxon>
        <taxon>Tricladiaceae</taxon>
        <taxon>Cudoniella</taxon>
    </lineage>
</organism>
<evidence type="ECO:0000313" key="2">
    <source>
        <dbReference type="EMBL" id="KAF4632473.1"/>
    </source>
</evidence>
<dbReference type="OrthoDB" id="1658288at2759"/>
<accession>A0A8H4W372</accession>
<gene>
    <name evidence="2" type="ORF">G7Y89_g5650</name>
</gene>
<evidence type="ECO:0000313" key="3">
    <source>
        <dbReference type="Proteomes" id="UP000566819"/>
    </source>
</evidence>
<reference evidence="2 3" key="1">
    <citation type="submission" date="2020-03" db="EMBL/GenBank/DDBJ databases">
        <title>Draft Genome Sequence of Cudoniella acicularis.</title>
        <authorList>
            <person name="Buettner E."/>
            <person name="Kellner H."/>
        </authorList>
    </citation>
    <scope>NUCLEOTIDE SEQUENCE [LARGE SCALE GENOMIC DNA]</scope>
    <source>
        <strain evidence="2 3">DSM 108380</strain>
    </source>
</reference>
<comment type="caution">
    <text evidence="2">The sequence shown here is derived from an EMBL/GenBank/DDBJ whole genome shotgun (WGS) entry which is preliminary data.</text>
</comment>
<feature type="signal peptide" evidence="1">
    <location>
        <begin position="1"/>
        <end position="19"/>
    </location>
</feature>
<protein>
    <submittedName>
        <fullName evidence="2">Uncharacterized protein</fullName>
    </submittedName>
</protein>
<name>A0A8H4W372_9HELO</name>
<keyword evidence="1" id="KW-0732">Signal</keyword>
<keyword evidence="3" id="KW-1185">Reference proteome</keyword>
<proteinExistence type="predicted"/>
<dbReference type="PANTHER" id="PTHR10039">
    <property type="entry name" value="AMELOGENIN"/>
    <property type="match status" value="1"/>
</dbReference>
<evidence type="ECO:0000256" key="1">
    <source>
        <dbReference type="SAM" id="SignalP"/>
    </source>
</evidence>
<feature type="chain" id="PRO_5034192193" evidence="1">
    <location>
        <begin position="20"/>
        <end position="174"/>
    </location>
</feature>